<feature type="signal peptide" evidence="2">
    <location>
        <begin position="1"/>
        <end position="22"/>
    </location>
</feature>
<dbReference type="Proteomes" id="UP000016933">
    <property type="component" value="Unassembled WGS sequence"/>
</dbReference>
<evidence type="ECO:0000313" key="4">
    <source>
        <dbReference type="Proteomes" id="UP000016933"/>
    </source>
</evidence>
<sequence>MFSNTIFIAAVACGLLATSVNAHMVITSPVPYGQDSLTNSPLEADGSDFPCKQRAGVYDMTTMNTMAVGVPQTLKFKGGATHGGGSCQLSITTDQQPSKSSKWKVIHSIIGGCPNGAVGNANGSPDYDQNPTFEFSIPKDVPNGKYTLAWTWFNKIGNREMYMNCAPLTVTGGSSKNKRSLDTLPDMFVANIGNGCTVAESQDFVFPQCGLYAETAAKTALGSSTSGTCATASAGGSGSGSGSSAVAPSVTASYGSALDSSAAAPTATGYGSGSGAAATSALAAPAYGGAASSATSAIAAPAYSSPSEQASGAGAGDSGMQTIVNMHTVTTIQTVTGTGEAPAGYTPPAAYSGSSGGASSDSESTAQATTNGTSSSSTGSCAGQTCTNDGDVVCIGSDQWGICDAGCAVARSLADGTTCSNGVISKRSDQSAHLRRHIYNHGRSF</sequence>
<dbReference type="EMBL" id="KB446540">
    <property type="protein sequence ID" value="EME42943.1"/>
    <property type="molecule type" value="Genomic_DNA"/>
</dbReference>
<reference evidence="4" key="1">
    <citation type="journal article" date="2012" name="PLoS Genet.">
        <title>The genomes of the fungal plant pathogens Cladosporium fulvum and Dothistroma septosporum reveal adaptation to different hosts and lifestyles but also signatures of common ancestry.</title>
        <authorList>
            <person name="de Wit P.J.G.M."/>
            <person name="van der Burgt A."/>
            <person name="Oekmen B."/>
            <person name="Stergiopoulos I."/>
            <person name="Abd-Elsalam K.A."/>
            <person name="Aerts A.L."/>
            <person name="Bahkali A.H."/>
            <person name="Beenen H.G."/>
            <person name="Chettri P."/>
            <person name="Cox M.P."/>
            <person name="Datema E."/>
            <person name="de Vries R.P."/>
            <person name="Dhillon B."/>
            <person name="Ganley A.R."/>
            <person name="Griffiths S.A."/>
            <person name="Guo Y."/>
            <person name="Hamelin R.C."/>
            <person name="Henrissat B."/>
            <person name="Kabir M.S."/>
            <person name="Jashni M.K."/>
            <person name="Kema G."/>
            <person name="Klaubauf S."/>
            <person name="Lapidus A."/>
            <person name="Levasseur A."/>
            <person name="Lindquist E."/>
            <person name="Mehrabi R."/>
            <person name="Ohm R.A."/>
            <person name="Owen T.J."/>
            <person name="Salamov A."/>
            <person name="Schwelm A."/>
            <person name="Schijlen E."/>
            <person name="Sun H."/>
            <person name="van den Burg H.A."/>
            <person name="van Ham R.C.H.J."/>
            <person name="Zhang S."/>
            <person name="Goodwin S.B."/>
            <person name="Grigoriev I.V."/>
            <person name="Collemare J."/>
            <person name="Bradshaw R.E."/>
        </authorList>
    </citation>
    <scope>NUCLEOTIDE SEQUENCE [LARGE SCALE GENOMIC DNA]</scope>
    <source>
        <strain evidence="4">NZE10 / CBS 128990</strain>
    </source>
</reference>
<gene>
    <name evidence="3" type="ORF">DOTSEDRAFT_72390</name>
</gene>
<organism evidence="3 4">
    <name type="scientific">Dothistroma septosporum (strain NZE10 / CBS 128990)</name>
    <name type="common">Red band needle blight fungus</name>
    <name type="synonym">Mycosphaerella pini</name>
    <dbReference type="NCBI Taxonomy" id="675120"/>
    <lineage>
        <taxon>Eukaryota</taxon>
        <taxon>Fungi</taxon>
        <taxon>Dikarya</taxon>
        <taxon>Ascomycota</taxon>
        <taxon>Pezizomycotina</taxon>
        <taxon>Dothideomycetes</taxon>
        <taxon>Dothideomycetidae</taxon>
        <taxon>Mycosphaerellales</taxon>
        <taxon>Mycosphaerellaceae</taxon>
        <taxon>Dothistroma</taxon>
    </lineage>
</organism>
<dbReference type="eggNOG" id="ENOG502S005">
    <property type="taxonomic scope" value="Eukaryota"/>
</dbReference>
<protein>
    <recommendedName>
        <fullName evidence="5">Lytic polysaccharide monooxygenase</fullName>
    </recommendedName>
</protein>
<proteinExistence type="predicted"/>
<evidence type="ECO:0000256" key="2">
    <source>
        <dbReference type="SAM" id="SignalP"/>
    </source>
</evidence>
<evidence type="ECO:0000256" key="1">
    <source>
        <dbReference type="SAM" id="MobiDB-lite"/>
    </source>
</evidence>
<accession>M2WLP0</accession>
<dbReference type="HOGENOM" id="CLU_032571_1_0_1"/>
<dbReference type="STRING" id="675120.M2WLP0"/>
<feature type="chain" id="PRO_5004028084" description="Lytic polysaccharide monooxygenase" evidence="2">
    <location>
        <begin position="23"/>
        <end position="445"/>
    </location>
</feature>
<keyword evidence="4" id="KW-1185">Reference proteome</keyword>
<dbReference type="AlphaFoldDB" id="M2WLP0"/>
<feature type="region of interest" description="Disordered" evidence="1">
    <location>
        <begin position="338"/>
        <end position="382"/>
    </location>
</feature>
<dbReference type="PANTHER" id="PTHR36182">
    <property type="entry name" value="PROTEIN, PUTATIVE (AFU_ORTHOLOGUE AFUA_6G10930)-RELATED"/>
    <property type="match status" value="1"/>
</dbReference>
<name>M2WLP0_DOTSN</name>
<dbReference type="OMA" id="TWFNHVG"/>
<feature type="compositionally biased region" description="Low complexity" evidence="1">
    <location>
        <begin position="349"/>
        <end position="382"/>
    </location>
</feature>
<evidence type="ECO:0008006" key="5">
    <source>
        <dbReference type="Google" id="ProtNLM"/>
    </source>
</evidence>
<dbReference type="OrthoDB" id="2342176at2759"/>
<reference evidence="3 4" key="2">
    <citation type="journal article" date="2012" name="PLoS Pathog.">
        <title>Diverse lifestyles and strategies of plant pathogenesis encoded in the genomes of eighteen Dothideomycetes fungi.</title>
        <authorList>
            <person name="Ohm R.A."/>
            <person name="Feau N."/>
            <person name="Henrissat B."/>
            <person name="Schoch C.L."/>
            <person name="Horwitz B.A."/>
            <person name="Barry K.W."/>
            <person name="Condon B.J."/>
            <person name="Copeland A.C."/>
            <person name="Dhillon B."/>
            <person name="Glaser F."/>
            <person name="Hesse C.N."/>
            <person name="Kosti I."/>
            <person name="LaButti K."/>
            <person name="Lindquist E.A."/>
            <person name="Lucas S."/>
            <person name="Salamov A.A."/>
            <person name="Bradshaw R.E."/>
            <person name="Ciuffetti L."/>
            <person name="Hamelin R.C."/>
            <person name="Kema G.H.J."/>
            <person name="Lawrence C."/>
            <person name="Scott J.A."/>
            <person name="Spatafora J.W."/>
            <person name="Turgeon B.G."/>
            <person name="de Wit P.J.G.M."/>
            <person name="Zhong S."/>
            <person name="Goodwin S.B."/>
            <person name="Grigoriev I.V."/>
        </authorList>
    </citation>
    <scope>NUCLEOTIDE SEQUENCE [LARGE SCALE GENOMIC DNA]</scope>
    <source>
        <strain evidence="4">NZE10 / CBS 128990</strain>
    </source>
</reference>
<keyword evidence="2" id="KW-0732">Signal</keyword>
<dbReference type="Gene3D" id="2.70.50.70">
    <property type="match status" value="1"/>
</dbReference>
<dbReference type="PANTHER" id="PTHR36182:SF2">
    <property type="entry name" value="LYTIC POLYSACCHARIDE MONOOXYGENASE"/>
    <property type="match status" value="1"/>
</dbReference>
<evidence type="ECO:0000313" key="3">
    <source>
        <dbReference type="EMBL" id="EME42943.1"/>
    </source>
</evidence>